<dbReference type="RefSeq" id="WP_084334526.1">
    <property type="nucleotide sequence ID" value="NZ_CBKZNZ010000218.1"/>
</dbReference>
<sequence length="76" mass="8159">MSEGLVFFLMFVAVILICFDLWAIVSVFRSDAGTDAKFVWAFLIAMVPVVGLILWGISGPQGVARGGPTSKEHSKG</sequence>
<dbReference type="Pfam" id="PF13396">
    <property type="entry name" value="PLDc_N"/>
    <property type="match status" value="1"/>
</dbReference>
<accession>A0A1G8W7G5</accession>
<dbReference type="GO" id="GO:0005886">
    <property type="term" value="C:plasma membrane"/>
    <property type="evidence" value="ECO:0007669"/>
    <property type="project" value="UniProtKB-SubCell"/>
</dbReference>
<keyword evidence="5 6" id="KW-0472">Membrane</keyword>
<comment type="subcellular location">
    <subcellularLocation>
        <location evidence="1">Cell membrane</location>
        <topology evidence="1">Multi-pass membrane protein</topology>
    </subcellularLocation>
</comment>
<dbReference type="STRING" id="137658.SAMN05216186_102487"/>
<dbReference type="InterPro" id="IPR027379">
    <property type="entry name" value="CLS_N"/>
</dbReference>
<evidence type="ECO:0000256" key="2">
    <source>
        <dbReference type="ARBA" id="ARBA00022475"/>
    </source>
</evidence>
<evidence type="ECO:0000256" key="6">
    <source>
        <dbReference type="SAM" id="Phobius"/>
    </source>
</evidence>
<evidence type="ECO:0000259" key="7">
    <source>
        <dbReference type="Pfam" id="PF13396"/>
    </source>
</evidence>
<evidence type="ECO:0000313" key="9">
    <source>
        <dbReference type="Proteomes" id="UP000198706"/>
    </source>
</evidence>
<evidence type="ECO:0000256" key="5">
    <source>
        <dbReference type="ARBA" id="ARBA00023136"/>
    </source>
</evidence>
<dbReference type="AlphaFoldDB" id="A0A1G8W7G5"/>
<keyword evidence="9" id="KW-1185">Reference proteome</keyword>
<evidence type="ECO:0000256" key="4">
    <source>
        <dbReference type="ARBA" id="ARBA00022989"/>
    </source>
</evidence>
<keyword evidence="4 6" id="KW-1133">Transmembrane helix</keyword>
<dbReference type="OrthoDB" id="7030203at2"/>
<organism evidence="8 9">
    <name type="scientific">Pseudomonas indica</name>
    <dbReference type="NCBI Taxonomy" id="137658"/>
    <lineage>
        <taxon>Bacteria</taxon>
        <taxon>Pseudomonadati</taxon>
        <taxon>Pseudomonadota</taxon>
        <taxon>Gammaproteobacteria</taxon>
        <taxon>Pseudomonadales</taxon>
        <taxon>Pseudomonadaceae</taxon>
        <taxon>Pseudomonas</taxon>
    </lineage>
</organism>
<dbReference type="EMBL" id="FNFD01000002">
    <property type="protein sequence ID" value="SDJ74066.1"/>
    <property type="molecule type" value="Genomic_DNA"/>
</dbReference>
<feature type="transmembrane region" description="Helical" evidence="6">
    <location>
        <begin position="38"/>
        <end position="57"/>
    </location>
</feature>
<feature type="domain" description="Cardiolipin synthase N-terminal" evidence="7">
    <location>
        <begin position="19"/>
        <end position="59"/>
    </location>
</feature>
<keyword evidence="2" id="KW-1003">Cell membrane</keyword>
<reference evidence="8 9" key="1">
    <citation type="submission" date="2016-10" db="EMBL/GenBank/DDBJ databases">
        <authorList>
            <person name="de Groot N.N."/>
        </authorList>
    </citation>
    <scope>NUCLEOTIDE SEQUENCE [LARGE SCALE GENOMIC DNA]</scope>
    <source>
        <strain evidence="8 9">JCM 21544</strain>
    </source>
</reference>
<name>A0A1G8W7G5_9PSED</name>
<keyword evidence="3 6" id="KW-0812">Transmembrane</keyword>
<feature type="transmembrane region" description="Helical" evidence="6">
    <location>
        <begin position="6"/>
        <end position="26"/>
    </location>
</feature>
<proteinExistence type="predicted"/>
<gene>
    <name evidence="8" type="ORF">SAMN05216186_102487</name>
</gene>
<evidence type="ECO:0000256" key="3">
    <source>
        <dbReference type="ARBA" id="ARBA00022692"/>
    </source>
</evidence>
<dbReference type="Proteomes" id="UP000198706">
    <property type="component" value="Unassembled WGS sequence"/>
</dbReference>
<protein>
    <submittedName>
        <fullName evidence="8">Phospholipase_D-nuclease N-terminal</fullName>
    </submittedName>
</protein>
<evidence type="ECO:0000313" key="8">
    <source>
        <dbReference type="EMBL" id="SDJ74066.1"/>
    </source>
</evidence>
<evidence type="ECO:0000256" key="1">
    <source>
        <dbReference type="ARBA" id="ARBA00004651"/>
    </source>
</evidence>